<keyword evidence="10" id="KW-1185">Reference proteome</keyword>
<evidence type="ECO:0000256" key="2">
    <source>
        <dbReference type="ARBA" id="ARBA00022741"/>
    </source>
</evidence>
<keyword evidence="7" id="KW-0472">Membrane</keyword>
<dbReference type="Gene3D" id="1.10.510.10">
    <property type="entry name" value="Transferase(Phosphotransferase) domain 1"/>
    <property type="match status" value="2"/>
</dbReference>
<name>A0A2S9YE55_9BACT</name>
<dbReference type="PANTHER" id="PTHR43289">
    <property type="entry name" value="MITOGEN-ACTIVATED PROTEIN KINASE KINASE KINASE 20-RELATED"/>
    <property type="match status" value="1"/>
</dbReference>
<dbReference type="SMART" id="SM00220">
    <property type="entry name" value="S_TKc"/>
    <property type="match status" value="1"/>
</dbReference>
<evidence type="ECO:0000256" key="1">
    <source>
        <dbReference type="ARBA" id="ARBA00022679"/>
    </source>
</evidence>
<dbReference type="PROSITE" id="PS00107">
    <property type="entry name" value="PROTEIN_KINASE_ATP"/>
    <property type="match status" value="1"/>
</dbReference>
<dbReference type="OrthoDB" id="5516937at2"/>
<organism evidence="9 10">
    <name type="scientific">Enhygromyxa salina</name>
    <dbReference type="NCBI Taxonomy" id="215803"/>
    <lineage>
        <taxon>Bacteria</taxon>
        <taxon>Pseudomonadati</taxon>
        <taxon>Myxococcota</taxon>
        <taxon>Polyangia</taxon>
        <taxon>Nannocystales</taxon>
        <taxon>Nannocystaceae</taxon>
        <taxon>Enhygromyxa</taxon>
    </lineage>
</organism>
<dbReference type="InterPro" id="IPR017441">
    <property type="entry name" value="Protein_kinase_ATP_BS"/>
</dbReference>
<evidence type="ECO:0000256" key="3">
    <source>
        <dbReference type="ARBA" id="ARBA00022777"/>
    </source>
</evidence>
<protein>
    <submittedName>
        <fullName evidence="9">Serine/threonine-protein kinase PknB</fullName>
        <ecNumber evidence="9">2.7.11.1</ecNumber>
    </submittedName>
</protein>
<dbReference type="PROSITE" id="PS50011">
    <property type="entry name" value="PROTEIN_KINASE_DOM"/>
    <property type="match status" value="2"/>
</dbReference>
<dbReference type="Pfam" id="PF00069">
    <property type="entry name" value="Pkinase"/>
    <property type="match status" value="2"/>
</dbReference>
<dbReference type="SUPFAM" id="SSF56112">
    <property type="entry name" value="Protein kinase-like (PK-like)"/>
    <property type="match status" value="2"/>
</dbReference>
<feature type="region of interest" description="Disordered" evidence="6">
    <location>
        <begin position="613"/>
        <end position="633"/>
    </location>
</feature>
<keyword evidence="1 9" id="KW-0808">Transferase</keyword>
<feature type="binding site" evidence="5">
    <location>
        <position position="339"/>
    </location>
    <ligand>
        <name>ATP</name>
        <dbReference type="ChEBI" id="CHEBI:30616"/>
    </ligand>
</feature>
<evidence type="ECO:0000256" key="6">
    <source>
        <dbReference type="SAM" id="MobiDB-lite"/>
    </source>
</evidence>
<dbReference type="InterPro" id="IPR008271">
    <property type="entry name" value="Ser/Thr_kinase_AS"/>
</dbReference>
<feature type="domain" description="Protein kinase" evidence="8">
    <location>
        <begin position="310"/>
        <end position="575"/>
    </location>
</feature>
<evidence type="ECO:0000256" key="7">
    <source>
        <dbReference type="SAM" id="Phobius"/>
    </source>
</evidence>
<dbReference type="AlphaFoldDB" id="A0A2S9YE55"/>
<evidence type="ECO:0000256" key="5">
    <source>
        <dbReference type="PROSITE-ProRule" id="PRU10141"/>
    </source>
</evidence>
<gene>
    <name evidence="9" type="primary">pknB_10</name>
    <name evidence="9" type="ORF">ENSA5_17330</name>
</gene>
<feature type="domain" description="Protein kinase" evidence="8">
    <location>
        <begin position="26"/>
        <end position="286"/>
    </location>
</feature>
<dbReference type="EMBL" id="PVNK01000096">
    <property type="protein sequence ID" value="PRQ03296.1"/>
    <property type="molecule type" value="Genomic_DNA"/>
</dbReference>
<dbReference type="EC" id="2.7.11.1" evidence="9"/>
<evidence type="ECO:0000256" key="4">
    <source>
        <dbReference type="ARBA" id="ARBA00022840"/>
    </source>
</evidence>
<dbReference type="PROSITE" id="PS00108">
    <property type="entry name" value="PROTEIN_KINASE_ST"/>
    <property type="match status" value="1"/>
</dbReference>
<keyword evidence="3 9" id="KW-0418">Kinase</keyword>
<keyword evidence="2 5" id="KW-0547">Nucleotide-binding</keyword>
<dbReference type="PANTHER" id="PTHR43289:SF6">
    <property type="entry name" value="SERINE_THREONINE-PROTEIN KINASE NEKL-3"/>
    <property type="match status" value="1"/>
</dbReference>
<dbReference type="GO" id="GO:0005524">
    <property type="term" value="F:ATP binding"/>
    <property type="evidence" value="ECO:0007669"/>
    <property type="project" value="UniProtKB-UniRule"/>
</dbReference>
<accession>A0A2S9YE55</accession>
<keyword evidence="7" id="KW-0812">Transmembrane</keyword>
<dbReference type="Gene3D" id="3.30.200.20">
    <property type="entry name" value="Phosphorylase Kinase, domain 1"/>
    <property type="match status" value="2"/>
</dbReference>
<evidence type="ECO:0000313" key="10">
    <source>
        <dbReference type="Proteomes" id="UP000237968"/>
    </source>
</evidence>
<feature type="transmembrane region" description="Helical" evidence="7">
    <location>
        <begin position="642"/>
        <end position="662"/>
    </location>
</feature>
<proteinExistence type="predicted"/>
<evidence type="ECO:0000259" key="8">
    <source>
        <dbReference type="PROSITE" id="PS50011"/>
    </source>
</evidence>
<dbReference type="InterPro" id="IPR000719">
    <property type="entry name" value="Prot_kinase_dom"/>
</dbReference>
<dbReference type="InterPro" id="IPR011009">
    <property type="entry name" value="Kinase-like_dom_sf"/>
</dbReference>
<reference evidence="9 10" key="1">
    <citation type="submission" date="2018-03" db="EMBL/GenBank/DDBJ databases">
        <title>Draft Genome Sequences of the Obligatory Marine Myxobacteria Enhygromyxa salina SWB005.</title>
        <authorList>
            <person name="Poehlein A."/>
            <person name="Moghaddam J.A."/>
            <person name="Harms H."/>
            <person name="Alanjari M."/>
            <person name="Koenig G.M."/>
            <person name="Daniel R."/>
            <person name="Schaeberle T.F."/>
        </authorList>
    </citation>
    <scope>NUCLEOTIDE SEQUENCE [LARGE SCALE GENOMIC DNA]</scope>
    <source>
        <strain evidence="9 10">SWB005</strain>
    </source>
</reference>
<comment type="caution">
    <text evidence="9">The sequence shown here is derived from an EMBL/GenBank/DDBJ whole genome shotgun (WGS) entry which is preliminary data.</text>
</comment>
<keyword evidence="4 5" id="KW-0067">ATP-binding</keyword>
<dbReference type="CDD" id="cd14014">
    <property type="entry name" value="STKc_PknB_like"/>
    <property type="match status" value="1"/>
</dbReference>
<sequence>MVPSVTVTDLHPDIRALVGSTISGRYRVDGLVVADESGARFEAQQLDPARAVGLRVLAPGAKGSSPGAPFEAEAVAISSLDHPNCVRVTDSGTTASGLVYLVTDPVSGPTLADAAADAWEPLRALEVAIEVFAALDHAHGRGVAHGDLKPAAVFLTRDPEGRERVAVADFGLAKLRGPAAEVPAGTQAYGSTGAALSASEVGADVHAAATILHQLLAQGAPKLPSSVPPQLARALAKLLEAARGPRPPSPRAVIGELEALRARLGGASSEELATVAATATATSPSVTAADTTAPVAAPELAAGQVIAERFRLDALVGSGGMGVVWKATHLALQAPVAIKLLYPSQHDPEEARARFLREAQASAALRSSHIVQVLDYGVHEGMPYLVMELLEGRTLADRLAEAGALSFEATIEIMRDVCTAVARAHEGEVIHRDLKPANIFLVQDLDRERAKVLDFGIAKIVGRGPALELATTQTGAVLGTPYYMSPEQLQESKSVDHRSDLWSLGVITYQCLTGSRPFDSRSLAELCVSITTRDPVAPEELAALPRGVDAWMRKALARDPAQRFDSVQDMFSALRDIEAGHAPAPAAERLYDRAGPSEREFELRPNLGPDLVLEEPVEAPPTPSPAVVGYRSSPDVKRERSYWPLILLGVGLAVLVVAYVFMGRGSEPSSEAAPAPGESPEVAASDPKQGSEEDAPEVTGFGDPCEAADDCGWDDPCAPTRCVGIAQAPAGECEGQAARPAPGECVCVEQHCALRPSEPPPPSAGCAGALCGLDQAAGACVSGSMDEANEHREQGPACVCDEATRLCEFKWVEPIACKKATDCWVTNAAPYYPIERPRSMRGKDFRPCRDGEFAPTCREGRCALITYNCD</sequence>
<dbReference type="Proteomes" id="UP000237968">
    <property type="component" value="Unassembled WGS sequence"/>
</dbReference>
<dbReference type="GO" id="GO:0004674">
    <property type="term" value="F:protein serine/threonine kinase activity"/>
    <property type="evidence" value="ECO:0007669"/>
    <property type="project" value="UniProtKB-EC"/>
</dbReference>
<evidence type="ECO:0000313" key="9">
    <source>
        <dbReference type="EMBL" id="PRQ03296.1"/>
    </source>
</evidence>
<feature type="region of interest" description="Disordered" evidence="6">
    <location>
        <begin position="666"/>
        <end position="703"/>
    </location>
</feature>
<keyword evidence="7" id="KW-1133">Transmembrane helix</keyword>